<name>A0A517PVW6_9PLAN</name>
<sequence length="67" mass="7808">MKLEQIKKEVEMGKSVYWKNHSYKVVLTSKGEWFIKCLINNHCIGLTWADGVTLNGNEEDFFMPDVN</sequence>
<protein>
    <submittedName>
        <fullName evidence="1">Uncharacterized protein</fullName>
    </submittedName>
</protein>
<dbReference type="AlphaFoldDB" id="A0A517PVW6"/>
<evidence type="ECO:0000313" key="1">
    <source>
        <dbReference type="EMBL" id="QDT23517.1"/>
    </source>
</evidence>
<dbReference type="RefSeq" id="WP_145191047.1">
    <property type="nucleotide sequence ID" value="NZ_CP036266.1"/>
</dbReference>
<reference evidence="1 2" key="1">
    <citation type="submission" date="2019-02" db="EMBL/GenBank/DDBJ databases">
        <title>Deep-cultivation of Planctomycetes and their phenomic and genomic characterization uncovers novel biology.</title>
        <authorList>
            <person name="Wiegand S."/>
            <person name="Jogler M."/>
            <person name="Boedeker C."/>
            <person name="Pinto D."/>
            <person name="Vollmers J."/>
            <person name="Rivas-Marin E."/>
            <person name="Kohn T."/>
            <person name="Peeters S.H."/>
            <person name="Heuer A."/>
            <person name="Rast P."/>
            <person name="Oberbeckmann S."/>
            <person name="Bunk B."/>
            <person name="Jeske O."/>
            <person name="Meyerdierks A."/>
            <person name="Storesund J.E."/>
            <person name="Kallscheuer N."/>
            <person name="Luecker S."/>
            <person name="Lage O.M."/>
            <person name="Pohl T."/>
            <person name="Merkel B.J."/>
            <person name="Hornburger P."/>
            <person name="Mueller R.-W."/>
            <person name="Bruemmer F."/>
            <person name="Labrenz M."/>
            <person name="Spormann A.M."/>
            <person name="Op den Camp H."/>
            <person name="Overmann J."/>
            <person name="Amann R."/>
            <person name="Jetten M.S.M."/>
            <person name="Mascher T."/>
            <person name="Medema M.H."/>
            <person name="Devos D.P."/>
            <person name="Kaster A.-K."/>
            <person name="Ovreas L."/>
            <person name="Rohde M."/>
            <person name="Galperin M.Y."/>
            <person name="Jogler C."/>
        </authorList>
    </citation>
    <scope>NUCLEOTIDE SEQUENCE [LARGE SCALE GENOMIC DNA]</scope>
    <source>
        <strain evidence="1 2">HG66A1</strain>
    </source>
</reference>
<dbReference type="Proteomes" id="UP000320421">
    <property type="component" value="Chromosome"/>
</dbReference>
<dbReference type="EMBL" id="CP036266">
    <property type="protein sequence ID" value="QDT23517.1"/>
    <property type="molecule type" value="Genomic_DNA"/>
</dbReference>
<keyword evidence="2" id="KW-1185">Reference proteome</keyword>
<proteinExistence type="predicted"/>
<dbReference type="OrthoDB" id="7858276at2"/>
<gene>
    <name evidence="1" type="ORF">HG66A1_53380</name>
</gene>
<evidence type="ECO:0000313" key="2">
    <source>
        <dbReference type="Proteomes" id="UP000320421"/>
    </source>
</evidence>
<accession>A0A517PVW6</accession>
<organism evidence="1 2">
    <name type="scientific">Gimesia chilikensis</name>
    <dbReference type="NCBI Taxonomy" id="2605989"/>
    <lineage>
        <taxon>Bacteria</taxon>
        <taxon>Pseudomonadati</taxon>
        <taxon>Planctomycetota</taxon>
        <taxon>Planctomycetia</taxon>
        <taxon>Planctomycetales</taxon>
        <taxon>Planctomycetaceae</taxon>
        <taxon>Gimesia</taxon>
    </lineage>
</organism>